<dbReference type="InterPro" id="IPR016162">
    <property type="entry name" value="Ald_DH_N"/>
</dbReference>
<evidence type="ECO:0000259" key="5">
    <source>
        <dbReference type="Pfam" id="PF00171"/>
    </source>
</evidence>
<dbReference type="PROSITE" id="PS00687">
    <property type="entry name" value="ALDEHYDE_DEHYDR_GLU"/>
    <property type="match status" value="1"/>
</dbReference>
<dbReference type="Gene3D" id="3.40.605.10">
    <property type="entry name" value="Aldehyde Dehydrogenase, Chain A, domain 1"/>
    <property type="match status" value="1"/>
</dbReference>
<evidence type="ECO:0000256" key="2">
    <source>
        <dbReference type="ARBA" id="ARBA00023002"/>
    </source>
</evidence>
<feature type="active site" evidence="3">
    <location>
        <position position="215"/>
    </location>
</feature>
<dbReference type="InterPro" id="IPR016160">
    <property type="entry name" value="Ald_DH_CS_CYS"/>
</dbReference>
<organism evidence="6 7">
    <name type="scientific">Psychromonas arctica</name>
    <dbReference type="NCBI Taxonomy" id="168275"/>
    <lineage>
        <taxon>Bacteria</taxon>
        <taxon>Pseudomonadati</taxon>
        <taxon>Pseudomonadota</taxon>
        <taxon>Gammaproteobacteria</taxon>
        <taxon>Alteromonadales</taxon>
        <taxon>Psychromonadaceae</taxon>
        <taxon>Psychromonas</taxon>
    </lineage>
</organism>
<keyword evidence="2 4" id="KW-0560">Oxidoreductase</keyword>
<evidence type="ECO:0000256" key="4">
    <source>
        <dbReference type="RuleBase" id="RU003345"/>
    </source>
</evidence>
<comment type="similarity">
    <text evidence="1 4">Belongs to the aldehyde dehydrogenase family.</text>
</comment>
<dbReference type="SUPFAM" id="SSF53720">
    <property type="entry name" value="ALDH-like"/>
    <property type="match status" value="1"/>
</dbReference>
<feature type="domain" description="Aldehyde dehydrogenase" evidence="5">
    <location>
        <begin position="2"/>
        <end position="258"/>
    </location>
</feature>
<gene>
    <name evidence="6" type="ORF">V6255_01565</name>
</gene>
<accession>A0ABU9H7G9</accession>
<dbReference type="InterPro" id="IPR016161">
    <property type="entry name" value="Ald_DH/histidinol_DH"/>
</dbReference>
<evidence type="ECO:0000256" key="3">
    <source>
        <dbReference type="PROSITE-ProRule" id="PRU10007"/>
    </source>
</evidence>
<dbReference type="Pfam" id="PF00171">
    <property type="entry name" value="Aldedh"/>
    <property type="match status" value="1"/>
</dbReference>
<dbReference type="InterPro" id="IPR029510">
    <property type="entry name" value="Ald_DH_CS_GLU"/>
</dbReference>
<dbReference type="RefSeq" id="WP_341626645.1">
    <property type="nucleotide sequence ID" value="NZ_JBAKBA010000002.1"/>
</dbReference>
<evidence type="ECO:0000313" key="7">
    <source>
        <dbReference type="Proteomes" id="UP001366060"/>
    </source>
</evidence>
<dbReference type="Gene3D" id="3.40.309.10">
    <property type="entry name" value="Aldehyde Dehydrogenase, Chain A, domain 2"/>
    <property type="match status" value="1"/>
</dbReference>
<evidence type="ECO:0000256" key="1">
    <source>
        <dbReference type="ARBA" id="ARBA00009986"/>
    </source>
</evidence>
<dbReference type="PROSITE" id="PS00070">
    <property type="entry name" value="ALDEHYDE_DEHYDR_CYS"/>
    <property type="match status" value="1"/>
</dbReference>
<dbReference type="InterPro" id="IPR050740">
    <property type="entry name" value="Aldehyde_DH_Superfamily"/>
</dbReference>
<dbReference type="PANTHER" id="PTHR43353">
    <property type="entry name" value="SUCCINATE-SEMIALDEHYDE DEHYDROGENASE, MITOCHONDRIAL"/>
    <property type="match status" value="1"/>
</dbReference>
<dbReference type="InterPro" id="IPR016163">
    <property type="entry name" value="Ald_DH_C"/>
</dbReference>
<reference evidence="6 7" key="1">
    <citation type="submission" date="2024-02" db="EMBL/GenBank/DDBJ databases">
        <title>Bacteria isolated from the canopy kelp, Nereocystis luetkeana.</title>
        <authorList>
            <person name="Pfister C.A."/>
            <person name="Younker I.T."/>
            <person name="Light S.H."/>
        </authorList>
    </citation>
    <scope>NUCLEOTIDE SEQUENCE [LARGE SCALE GENOMIC DNA]</scope>
    <source>
        <strain evidence="6 7">TI.2.07</strain>
    </source>
</reference>
<comment type="caution">
    <text evidence="6">The sequence shown here is derived from an EMBL/GenBank/DDBJ whole genome shotgun (WGS) entry which is preliminary data.</text>
</comment>
<keyword evidence="7" id="KW-1185">Reference proteome</keyword>
<dbReference type="Proteomes" id="UP001366060">
    <property type="component" value="Unassembled WGS sequence"/>
</dbReference>
<name>A0ABU9H7G9_9GAMM</name>
<protein>
    <submittedName>
        <fullName evidence="6">Aldehyde dehydrogenase family protein</fullName>
    </submittedName>
</protein>
<proteinExistence type="inferred from homology"/>
<sequence length="269" mass="28782">MHNAQKNDAETAVEAAAAAFPSWTKLTTYERAEHLTAWAKLITEHEQDLARLLTLEQGKPVSEALAEIRYGVSYLHWFSEEGKRSYGDVIPALSNQQKILVNKQAVGVVTSITPWNFPNAMLLRKASVALAAGCTFVIKPAADTPLSALVLAHLANVAGLPDGIFNVVVSTESAEVGKVLTMHPKVNKFSFTGSTGVGKTLLAQCAEGVKKVSMELGGNAPLIVFESADIDAAVNGLISNKFKNAGQICVAINRVFVYTATSQMSLLKK</sequence>
<dbReference type="EMBL" id="JBAKBA010000002">
    <property type="protein sequence ID" value="MEL0657811.1"/>
    <property type="molecule type" value="Genomic_DNA"/>
</dbReference>
<dbReference type="PANTHER" id="PTHR43353:SF5">
    <property type="entry name" value="SUCCINATE-SEMIALDEHYDE DEHYDROGENASE, MITOCHONDRIAL"/>
    <property type="match status" value="1"/>
</dbReference>
<dbReference type="InterPro" id="IPR015590">
    <property type="entry name" value="Aldehyde_DH_dom"/>
</dbReference>
<evidence type="ECO:0000313" key="6">
    <source>
        <dbReference type="EMBL" id="MEL0657811.1"/>
    </source>
</evidence>